<name>A0AAJ4SHV0_MAMSC</name>
<dbReference type="PANTHER" id="PTHR43236:SF2">
    <property type="entry name" value="BLL0069 PROTEIN"/>
    <property type="match status" value="1"/>
</dbReference>
<accession>A0AAJ4SHV0</accession>
<evidence type="ECO:0000313" key="3">
    <source>
        <dbReference type="Proteomes" id="UP000274792"/>
    </source>
</evidence>
<gene>
    <name evidence="2" type="ORF">CD117_07030</name>
</gene>
<dbReference type="InterPro" id="IPR052345">
    <property type="entry name" value="Rad_response_metalloprotease"/>
</dbReference>
<organism evidence="2 3">
    <name type="scientific">Mammaliicoccus sciuri</name>
    <name type="common">Staphylococcus sciuri</name>
    <dbReference type="NCBI Taxonomy" id="1296"/>
    <lineage>
        <taxon>Bacteria</taxon>
        <taxon>Bacillati</taxon>
        <taxon>Bacillota</taxon>
        <taxon>Bacilli</taxon>
        <taxon>Bacillales</taxon>
        <taxon>Staphylococcaceae</taxon>
        <taxon>Mammaliicoccus</taxon>
    </lineage>
</organism>
<dbReference type="AlphaFoldDB" id="A0AAJ4SHV0"/>
<feature type="domain" description="IrrE N-terminal-like" evidence="1">
    <location>
        <begin position="192"/>
        <end position="265"/>
    </location>
</feature>
<evidence type="ECO:0000259" key="1">
    <source>
        <dbReference type="Pfam" id="PF06114"/>
    </source>
</evidence>
<dbReference type="EMBL" id="RXWV01000036">
    <property type="protein sequence ID" value="RTX72869.1"/>
    <property type="molecule type" value="Genomic_DNA"/>
</dbReference>
<protein>
    <submittedName>
        <fullName evidence="2">ImmA/IrrE family metallo-endopeptidase</fullName>
    </submittedName>
</protein>
<proteinExistence type="predicted"/>
<evidence type="ECO:0000313" key="2">
    <source>
        <dbReference type="EMBL" id="RTX72869.1"/>
    </source>
</evidence>
<dbReference type="Pfam" id="PF06114">
    <property type="entry name" value="Peptidase_M78"/>
    <property type="match status" value="1"/>
</dbReference>
<dbReference type="PANTHER" id="PTHR43236">
    <property type="entry name" value="ANTITOXIN HIGA1"/>
    <property type="match status" value="1"/>
</dbReference>
<comment type="caution">
    <text evidence="2">The sequence shown here is derived from an EMBL/GenBank/DDBJ whole genome shotgun (WGS) entry which is preliminary data.</text>
</comment>
<dbReference type="InterPro" id="IPR010359">
    <property type="entry name" value="IrrE_HExxH"/>
</dbReference>
<dbReference type="Proteomes" id="UP000274792">
    <property type="component" value="Unassembled WGS sequence"/>
</dbReference>
<dbReference type="Gene3D" id="1.10.10.2910">
    <property type="match status" value="1"/>
</dbReference>
<sequence>MSTELAVNNKVLSRYIHNSNTPIDAIAKRIKSINLILDGKKNPTFNQLSTISKMINVPVGLLILDDYIEPYEEKLDFRTINSSDIEEMSSELKDTIKEMRVKQDFLKDEVENHLDFINKFSINDNYQHVAEEIRKYLNININYFENIDDNPFTYFRNKISQIDVFIFLNGKYKDNTHRNLNINEFRGFVLADQKAPIIFINQKDSKKGQLFTLIHELVHLFIGYDEIYNIKEINHNKFDKVEAFVNKVTAEILVPSKIFENIGNKPVDELLKIFPVSEYVLIRRQYDFNFITHKEYREQVKVLEENYQEIKNIDRNKGGNYKNNLNFRMDKNFFNYVENAVKSDKISYTDAFKILGVGYKGYKILEN</sequence>
<dbReference type="RefSeq" id="WP_126477229.1">
    <property type="nucleotide sequence ID" value="NZ_RXWV01000036.1"/>
</dbReference>
<reference evidence="2 3" key="1">
    <citation type="submission" date="2018-10" db="EMBL/GenBank/DDBJ databases">
        <title>A collection Staphylococci species genome sequencing.</title>
        <authorList>
            <person name="Cole K."/>
        </authorList>
    </citation>
    <scope>NUCLEOTIDE SEQUENCE [LARGE SCALE GENOMIC DNA]</scope>
    <source>
        <strain evidence="3">NCTC 12218</strain>
    </source>
</reference>